<feature type="transmembrane region" description="Helical" evidence="9">
    <location>
        <begin position="357"/>
        <end position="375"/>
    </location>
</feature>
<keyword evidence="6 9" id="KW-0472">Membrane</keyword>
<evidence type="ECO:0000313" key="14">
    <source>
        <dbReference type="Proteomes" id="UP001223072"/>
    </source>
</evidence>
<evidence type="ECO:0000256" key="8">
    <source>
        <dbReference type="SAM" id="MobiDB-lite"/>
    </source>
</evidence>
<feature type="transmembrane region" description="Helical" evidence="9">
    <location>
        <begin position="395"/>
        <end position="416"/>
    </location>
</feature>
<keyword evidence="10" id="KW-0732">Signal</keyword>
<dbReference type="InterPro" id="IPR043968">
    <property type="entry name" value="SGNH"/>
</dbReference>
<evidence type="ECO:0000256" key="4">
    <source>
        <dbReference type="ARBA" id="ARBA00022692"/>
    </source>
</evidence>
<feature type="chain" id="PRO_5046156783" evidence="10">
    <location>
        <begin position="22"/>
        <end position="717"/>
    </location>
</feature>
<comment type="subcellular location">
    <subcellularLocation>
        <location evidence="1">Cell membrane</location>
        <topology evidence="1">Multi-pass membrane protein</topology>
    </subcellularLocation>
</comment>
<dbReference type="Pfam" id="PF01757">
    <property type="entry name" value="Acyl_transf_3"/>
    <property type="match status" value="1"/>
</dbReference>
<dbReference type="Gene3D" id="3.40.50.1110">
    <property type="entry name" value="SGNH hydrolase"/>
    <property type="match status" value="1"/>
</dbReference>
<dbReference type="InterPro" id="IPR050879">
    <property type="entry name" value="Acyltransferase_3"/>
</dbReference>
<evidence type="ECO:0000256" key="3">
    <source>
        <dbReference type="ARBA" id="ARBA00022679"/>
    </source>
</evidence>
<feature type="transmembrane region" description="Helical" evidence="9">
    <location>
        <begin position="109"/>
        <end position="130"/>
    </location>
</feature>
<keyword evidence="4 9" id="KW-0812">Transmembrane</keyword>
<dbReference type="PANTHER" id="PTHR23028">
    <property type="entry name" value="ACETYLTRANSFERASE"/>
    <property type="match status" value="1"/>
</dbReference>
<keyword evidence="2" id="KW-1003">Cell membrane</keyword>
<dbReference type="Proteomes" id="UP001223072">
    <property type="component" value="Unassembled WGS sequence"/>
</dbReference>
<feature type="transmembrane region" description="Helical" evidence="9">
    <location>
        <begin position="205"/>
        <end position="224"/>
    </location>
</feature>
<feature type="transmembrane region" description="Helical" evidence="9">
    <location>
        <begin position="262"/>
        <end position="281"/>
    </location>
</feature>
<name>A0ABU0RJ96_9ACTN</name>
<sequence length="717" mass="76889">MSMSASAVASARSSANPSVNANPNPNANVNVTTRPTESPGLRLDIQGLRAVAVSLVVLSHAGVRGFGGGYVGVDVFFVISGFLITSLLARELAKGNGLSIRRFYARRALRLLPASTLVVVATLAGSWLFLSRVRFEEYAGDALSSAFYAVNLRLAASGTDYLAEGSPPSPFQHFWSLAVEEQFYLLWPLLLLLSWRLARRRRELVAVPLVVFCLLSFGLSVAVTRHSPSWAYFGSHTRFWELGAGALLALSADRMRGLPARLAAPMTWTGLACVLAAAVLYGKDTPFPGYHALLPVLGAVLVLAGGCAPSRFGAQLLLTRRPLVKLGGLSYGWYLWHWPLLLIGPAALGRLPGTTSVRLALLLCALALVLAWATLRLVENPVRFHSVFRGRPGRALRLGTALSAGAALIAVTASAFPPPIGSGRPAPQLRREMAAAPDPQLRLRQLLGASATSLPGNLAPPLPEIKPARSAVYRDNCHVAYGSTSVPPCEYGDLASGKVVVLFGDSHAAQWFPALNRLSGERGWKLVSLTKASCKAAEVTLRRFDGPYAACDTWRARVIERITALRPALVIVSSSDAGDPMYPEPDPVQQWTEGFRATYDAIGKSGARVVALLDTPWPKTDAVDCAAMYSFRLDRCATRLPEAIRDESRRTATTDAAKTTGATVIDPTPWLCTPKGNCPILVGNTVVYRDDSHIADAYAEAIAPVLGDRLTEVLSND</sequence>
<evidence type="ECO:0000256" key="5">
    <source>
        <dbReference type="ARBA" id="ARBA00022989"/>
    </source>
</evidence>
<evidence type="ECO:0000256" key="6">
    <source>
        <dbReference type="ARBA" id="ARBA00023136"/>
    </source>
</evidence>
<comment type="caution">
    <text evidence="13">The sequence shown here is derived from an EMBL/GenBank/DDBJ whole genome shotgun (WGS) entry which is preliminary data.</text>
</comment>
<keyword evidence="3" id="KW-0808">Transferase</keyword>
<organism evidence="13 14">
    <name type="scientific">Streptomyces turgidiscabies</name>
    <dbReference type="NCBI Taxonomy" id="85558"/>
    <lineage>
        <taxon>Bacteria</taxon>
        <taxon>Bacillati</taxon>
        <taxon>Actinomycetota</taxon>
        <taxon>Actinomycetes</taxon>
        <taxon>Kitasatosporales</taxon>
        <taxon>Streptomycetaceae</taxon>
        <taxon>Streptomyces</taxon>
    </lineage>
</organism>
<proteinExistence type="predicted"/>
<evidence type="ECO:0000259" key="12">
    <source>
        <dbReference type="Pfam" id="PF19040"/>
    </source>
</evidence>
<keyword evidence="7" id="KW-0012">Acyltransferase</keyword>
<dbReference type="SUPFAM" id="SSF52266">
    <property type="entry name" value="SGNH hydrolase"/>
    <property type="match status" value="1"/>
</dbReference>
<dbReference type="InterPro" id="IPR002656">
    <property type="entry name" value="Acyl_transf_3_dom"/>
</dbReference>
<keyword evidence="5 9" id="KW-1133">Transmembrane helix</keyword>
<evidence type="ECO:0000256" key="9">
    <source>
        <dbReference type="SAM" id="Phobius"/>
    </source>
</evidence>
<evidence type="ECO:0000256" key="7">
    <source>
        <dbReference type="ARBA" id="ARBA00023315"/>
    </source>
</evidence>
<feature type="domain" description="SGNH" evidence="12">
    <location>
        <begin position="477"/>
        <end position="706"/>
    </location>
</feature>
<keyword evidence="14" id="KW-1185">Reference proteome</keyword>
<feature type="transmembrane region" description="Helical" evidence="9">
    <location>
        <begin position="333"/>
        <end position="351"/>
    </location>
</feature>
<dbReference type="InterPro" id="IPR036514">
    <property type="entry name" value="SGNH_hydro_sf"/>
</dbReference>
<evidence type="ECO:0000259" key="11">
    <source>
        <dbReference type="Pfam" id="PF01757"/>
    </source>
</evidence>
<feature type="region of interest" description="Disordered" evidence="8">
    <location>
        <begin position="14"/>
        <end position="34"/>
    </location>
</feature>
<feature type="transmembrane region" description="Helical" evidence="9">
    <location>
        <begin position="68"/>
        <end position="89"/>
    </location>
</feature>
<evidence type="ECO:0000256" key="2">
    <source>
        <dbReference type="ARBA" id="ARBA00022475"/>
    </source>
</evidence>
<evidence type="ECO:0000256" key="1">
    <source>
        <dbReference type="ARBA" id="ARBA00004651"/>
    </source>
</evidence>
<feature type="signal peptide" evidence="10">
    <location>
        <begin position="1"/>
        <end position="21"/>
    </location>
</feature>
<evidence type="ECO:0000256" key="10">
    <source>
        <dbReference type="SAM" id="SignalP"/>
    </source>
</evidence>
<evidence type="ECO:0000313" key="13">
    <source>
        <dbReference type="EMBL" id="MDQ0931035.1"/>
    </source>
</evidence>
<dbReference type="EMBL" id="JAUSZS010000002">
    <property type="protein sequence ID" value="MDQ0931035.1"/>
    <property type="molecule type" value="Genomic_DNA"/>
</dbReference>
<protein>
    <submittedName>
        <fullName evidence="13">Peptidoglycan/LPS O-acetylase OafA/YrhL</fullName>
    </submittedName>
</protein>
<reference evidence="13 14" key="1">
    <citation type="submission" date="2023-07" db="EMBL/GenBank/DDBJ databases">
        <title>Comparative genomics of wheat-associated soil bacteria to identify genetic determinants of phenazine resistance.</title>
        <authorList>
            <person name="Mouncey N."/>
        </authorList>
    </citation>
    <scope>NUCLEOTIDE SEQUENCE [LARGE SCALE GENOMIC DNA]</scope>
    <source>
        <strain evidence="13 14">W2I16</strain>
    </source>
</reference>
<gene>
    <name evidence="13" type="ORF">QFZ49_000942</name>
</gene>
<dbReference type="Pfam" id="PF19040">
    <property type="entry name" value="SGNH"/>
    <property type="match status" value="1"/>
</dbReference>
<feature type="transmembrane region" description="Helical" evidence="9">
    <location>
        <begin position="293"/>
        <end position="312"/>
    </location>
</feature>
<accession>A0ABU0RJ96</accession>
<dbReference type="PANTHER" id="PTHR23028:SF53">
    <property type="entry name" value="ACYL_TRANSF_3 DOMAIN-CONTAINING PROTEIN"/>
    <property type="match status" value="1"/>
</dbReference>
<feature type="domain" description="Acyltransferase 3" evidence="11">
    <location>
        <begin position="44"/>
        <end position="375"/>
    </location>
</feature>